<dbReference type="Proteomes" id="UP000006469">
    <property type="component" value="Chromosome"/>
</dbReference>
<dbReference type="InterPro" id="IPR001155">
    <property type="entry name" value="OxRdtase_FMN_N"/>
</dbReference>
<dbReference type="Gene3D" id="3.20.20.70">
    <property type="entry name" value="Aldolase class I"/>
    <property type="match status" value="1"/>
</dbReference>
<protein>
    <submittedName>
        <fullName evidence="3">FMN oxidoreductase protein</fullName>
    </submittedName>
    <submittedName>
        <fullName evidence="4">NADH:flavin oxidoreductase</fullName>
    </submittedName>
</protein>
<evidence type="ECO:0000313" key="7">
    <source>
        <dbReference type="Proteomes" id="UP000006469"/>
    </source>
</evidence>
<sequence>MSDDILFDATTLNDLELDNRAGLAPMTRVSATADGRATEQMARYYAKFAEGGFSFLVTEGVYTDDTYSQGYLNQPGLVTEDHVEAWTQVTDAVHDFDTPIVAQLMHAGAQVQENPNVESDETIAPSAVQPDGEKSEAYGGSGEYAVPREATLDDLDAVREGFVESATNAVEAGFDGVEIHSANGYLLNEFLAADANQRDDEYGGAPEARVRFPAEVVSAVVEAVPDEFVVGVRVSQTKVTDDSYEWVEGVDAAAVFFEELSAAGADYVHTVDSDAAGPTFGEDGPSLAETAVEYVTDETVVVANGGLGDPDAARAAVDSGADLVTLGTSALANPDWPARVAADADLDQFDPAAFLAPTASISDHETPTDIPTADD</sequence>
<reference evidence="4 9" key="4">
    <citation type="submission" date="2014-04" db="EMBL/GenBank/DDBJ databases">
        <title>Transcriptional profiles of Haloferax mediterranei on the basis of nitrogen availability.</title>
        <authorList>
            <person name="Bautista V."/>
        </authorList>
    </citation>
    <scope>NUCLEOTIDE SEQUENCE [LARGE SCALE GENOMIC DNA]</scope>
    <source>
        <strain evidence="4">ATCC 33500</strain>
        <strain evidence="9">ATCC 33500 / DSM 1411 / JCM 8866 / NBRC 14739 / NCIMB 2177 / R-4</strain>
    </source>
</reference>
<gene>
    <name evidence="3" type="primary">fmn</name>
    <name evidence="3" type="ordered locus">HFX_0004</name>
    <name evidence="4" type="ORF">BM92_09270</name>
    <name evidence="5" type="ORF">C439_10360</name>
    <name evidence="6" type="ORF">E6P09_03115</name>
</gene>
<dbReference type="Pfam" id="PF00724">
    <property type="entry name" value="Oxidored_FMN"/>
    <property type="match status" value="1"/>
</dbReference>
<dbReference type="GO" id="GO:0016491">
    <property type="term" value="F:oxidoreductase activity"/>
    <property type="evidence" value="ECO:0007669"/>
    <property type="project" value="InterPro"/>
</dbReference>
<reference evidence="3" key="1">
    <citation type="journal article" date="2012" name="Appl. Environ. Microbiol.">
        <title>Identification of the haloarchaeal phasin (PhaP) that functions in polyhydroxyalkanoate accumulation and granule formation in Haloferax mediterranei.</title>
        <authorList>
            <person name="Cai S."/>
            <person name="Cai L."/>
            <person name="Liu H."/>
            <person name="Liu X."/>
            <person name="Han J."/>
            <person name="Zhou J."/>
            <person name="Xiang H."/>
        </authorList>
    </citation>
    <scope>NUCLEOTIDE SEQUENCE</scope>
    <source>
        <strain evidence="3">CGMCC 1.2087</strain>
    </source>
</reference>
<dbReference type="PANTHER" id="PTHR22893:SF91">
    <property type="entry name" value="NADPH DEHYDROGENASE 2-RELATED"/>
    <property type="match status" value="1"/>
</dbReference>
<dbReference type="Proteomes" id="UP000011603">
    <property type="component" value="Unassembled WGS sequence"/>
</dbReference>
<feature type="region of interest" description="Disordered" evidence="1">
    <location>
        <begin position="118"/>
        <end position="143"/>
    </location>
</feature>
<dbReference type="EMBL" id="CP007551">
    <property type="protein sequence ID" value="AHZ22819.1"/>
    <property type="molecule type" value="Genomic_DNA"/>
</dbReference>
<reference evidence="3 7" key="2">
    <citation type="journal article" date="2012" name="J. Bacteriol.">
        <title>Complete genome sequence of the metabolically versatile halophilic archaeon Haloferax mediterranei, a poly(3-hydroxybutyrate-co-3-hydroxyvalerate) producer.</title>
        <authorList>
            <person name="Han J."/>
            <person name="Zhang F."/>
            <person name="Hou J."/>
            <person name="Liu X."/>
            <person name="Li M."/>
            <person name="Liu H."/>
            <person name="Cai L."/>
            <person name="Zhang B."/>
            <person name="Chen Y."/>
            <person name="Zhou J."/>
            <person name="Hu S."/>
            <person name="Xiang H."/>
        </authorList>
    </citation>
    <scope>NUCLEOTIDE SEQUENCE [LARGE SCALE GENOMIC DNA]</scope>
    <source>
        <strain evidence="7">ATCC 33500 / DSM 1411 / JCM 8866 / NBRC 14739 / NCIMB 2177 / R-4</strain>
        <strain evidence="3">CGMCC 1.2087</strain>
    </source>
</reference>
<evidence type="ECO:0000313" key="6">
    <source>
        <dbReference type="EMBL" id="QCQ74314.1"/>
    </source>
</evidence>
<organism evidence="3 7">
    <name type="scientific">Haloferax mediterranei (strain ATCC 33500 / DSM 1411 / JCM 8866 / NBRC 14739 / NCIMB 2177 / R-4)</name>
    <name type="common">Halobacterium mediterranei</name>
    <dbReference type="NCBI Taxonomy" id="523841"/>
    <lineage>
        <taxon>Archaea</taxon>
        <taxon>Methanobacteriati</taxon>
        <taxon>Methanobacteriota</taxon>
        <taxon>Stenosarchaea group</taxon>
        <taxon>Halobacteria</taxon>
        <taxon>Halobacteriales</taxon>
        <taxon>Haloferacaceae</taxon>
        <taxon>Haloferax</taxon>
    </lineage>
</organism>
<reference evidence="3" key="5">
    <citation type="submission" date="2014-05" db="EMBL/GenBank/DDBJ databases">
        <authorList>
            <person name="Wang L."/>
            <person name="Yang H."/>
            <person name="Xiang H."/>
        </authorList>
    </citation>
    <scope>NUCLEOTIDE SEQUENCE</scope>
    <source>
        <strain evidence="3">CGMCC 1.2087</strain>
    </source>
</reference>
<dbReference type="GeneID" id="40155374"/>
<dbReference type="eggNOG" id="arCOG00615">
    <property type="taxonomic scope" value="Archaea"/>
</dbReference>
<accession>I3R0I9</accession>
<dbReference type="PaxDb" id="523841-HFX_0004"/>
<dbReference type="HOGENOM" id="CLU_012153_0_1_2"/>
<evidence type="ECO:0000256" key="1">
    <source>
        <dbReference type="SAM" id="MobiDB-lite"/>
    </source>
</evidence>
<dbReference type="EMBL" id="CP001868">
    <property type="protein sequence ID" value="AFK17749.1"/>
    <property type="molecule type" value="Genomic_DNA"/>
</dbReference>
<evidence type="ECO:0000313" key="3">
    <source>
        <dbReference type="EMBL" id="AFK17749.1"/>
    </source>
</evidence>
<dbReference type="EMBL" id="CP039139">
    <property type="protein sequence ID" value="QCQ74314.1"/>
    <property type="molecule type" value="Genomic_DNA"/>
</dbReference>
<dbReference type="PANTHER" id="PTHR22893">
    <property type="entry name" value="NADH OXIDOREDUCTASE-RELATED"/>
    <property type="match status" value="1"/>
</dbReference>
<dbReference type="InterPro" id="IPR045247">
    <property type="entry name" value="Oye-like"/>
</dbReference>
<dbReference type="PATRIC" id="fig|523841.21.peg.2102"/>
<evidence type="ECO:0000313" key="10">
    <source>
        <dbReference type="Proteomes" id="UP000299011"/>
    </source>
</evidence>
<evidence type="ECO:0000313" key="8">
    <source>
        <dbReference type="Proteomes" id="UP000011603"/>
    </source>
</evidence>
<dbReference type="Proteomes" id="UP000027075">
    <property type="component" value="Chromosome"/>
</dbReference>
<keyword evidence="8" id="KW-1185">Reference proteome</keyword>
<dbReference type="AlphaFoldDB" id="I3R0I9"/>
<dbReference type="RefSeq" id="WP_004058830.1">
    <property type="nucleotide sequence ID" value="NC_017941.2"/>
</dbReference>
<feature type="domain" description="NADH:flavin oxidoreductase/NADH oxidase N-terminal" evidence="2">
    <location>
        <begin position="6"/>
        <end position="343"/>
    </location>
</feature>
<dbReference type="InterPro" id="IPR013785">
    <property type="entry name" value="Aldolase_TIM"/>
</dbReference>
<evidence type="ECO:0000313" key="4">
    <source>
        <dbReference type="EMBL" id="AHZ22819.1"/>
    </source>
</evidence>
<evidence type="ECO:0000313" key="5">
    <source>
        <dbReference type="EMBL" id="EMA02979.1"/>
    </source>
</evidence>
<dbReference type="GO" id="GO:0010181">
    <property type="term" value="F:FMN binding"/>
    <property type="evidence" value="ECO:0007669"/>
    <property type="project" value="InterPro"/>
</dbReference>
<dbReference type="STRING" id="523841.HFX_0004"/>
<reference evidence="5 8" key="3">
    <citation type="journal article" date="2014" name="PLoS Genet.">
        <title>Phylogenetically driven sequencing of extremely halophilic archaea reveals strategies for static and dynamic osmo-response.</title>
        <authorList>
            <person name="Becker E.A."/>
            <person name="Seitzer P.M."/>
            <person name="Tritt A."/>
            <person name="Larsen D."/>
            <person name="Krusor M."/>
            <person name="Yao A.I."/>
            <person name="Wu D."/>
            <person name="Madern D."/>
            <person name="Eisen J.A."/>
            <person name="Darling A.E."/>
            <person name="Facciotti M.T."/>
        </authorList>
    </citation>
    <scope>NUCLEOTIDE SEQUENCE [LARGE SCALE GENOMIC DNA]</scope>
    <source>
        <strain evidence="5">ATCC 33500</strain>
        <strain evidence="8">ATCC 33500 / DSM 1411 / JCM 8866 / NBRC 14739 / NCIMB 2177 / R-4</strain>
    </source>
</reference>
<dbReference type="SUPFAM" id="SSF51395">
    <property type="entry name" value="FMN-linked oxidoreductases"/>
    <property type="match status" value="1"/>
</dbReference>
<evidence type="ECO:0000259" key="2">
    <source>
        <dbReference type="Pfam" id="PF00724"/>
    </source>
</evidence>
<dbReference type="Proteomes" id="UP000299011">
    <property type="component" value="Chromosome"/>
</dbReference>
<dbReference type="KEGG" id="hme:HFX_0004"/>
<dbReference type="EMBL" id="AOLO01000007">
    <property type="protein sequence ID" value="EMA02979.1"/>
    <property type="molecule type" value="Genomic_DNA"/>
</dbReference>
<dbReference type="CDD" id="cd02803">
    <property type="entry name" value="OYE_like_FMN_family"/>
    <property type="match status" value="1"/>
</dbReference>
<dbReference type="OrthoDB" id="122964at2157"/>
<reference evidence="6 10" key="6">
    <citation type="submission" date="2019-04" db="EMBL/GenBank/DDBJ databases">
        <title>Methylomes of two halophilic Archaea, Haloarcula marismortui and Haloferax mediterranei.</title>
        <authorList>
            <person name="DasSarma S."/>
            <person name="DasSarma P."/>
            <person name="DasSarma S."/>
            <person name="Fomenkov A."/>
            <person name="Vincze T."/>
            <person name="Anton B.P."/>
            <person name="Roberts R.J."/>
        </authorList>
    </citation>
    <scope>NUCLEOTIDE SEQUENCE [LARGE SCALE GENOMIC DNA]</scope>
    <source>
        <strain evidence="6">ATCC 33500</strain>
        <strain evidence="10">ATCC 33500 / DSM 1411 / JCM 8866 / NBRC 14739 / NCIMB 2177 / R-4</strain>
    </source>
</reference>
<evidence type="ECO:0000313" key="9">
    <source>
        <dbReference type="Proteomes" id="UP000027075"/>
    </source>
</evidence>
<proteinExistence type="predicted"/>
<name>I3R0I9_HALMT</name>